<dbReference type="AlphaFoldDB" id="A0A2G5VLW0"/>
<dbReference type="STRING" id="1611254.A0A2G5VLW0"/>
<name>A0A2G5VLW0_9PELO</name>
<dbReference type="EMBL" id="PDUG01000001">
    <property type="protein sequence ID" value="PIC52651.1"/>
    <property type="molecule type" value="Genomic_DNA"/>
</dbReference>
<reference evidence="3" key="1">
    <citation type="submission" date="2017-10" db="EMBL/GenBank/DDBJ databases">
        <title>Rapid genome shrinkage in a self-fertile nematode reveals novel sperm competition proteins.</title>
        <authorList>
            <person name="Yin D."/>
            <person name="Schwarz E.M."/>
            <person name="Thomas C.G."/>
            <person name="Felde R.L."/>
            <person name="Korf I.F."/>
            <person name="Cutter A.D."/>
            <person name="Schartner C.M."/>
            <person name="Ralston E.J."/>
            <person name="Meyer B.J."/>
            <person name="Haag E.S."/>
        </authorList>
    </citation>
    <scope>NUCLEOTIDE SEQUENCE [LARGE SCALE GENOMIC DNA]</scope>
    <source>
        <strain evidence="3">JU1422</strain>
    </source>
</reference>
<keyword evidence="3" id="KW-1185">Reference proteome</keyword>
<feature type="region of interest" description="Disordered" evidence="1">
    <location>
        <begin position="130"/>
        <end position="199"/>
    </location>
</feature>
<evidence type="ECO:0000313" key="3">
    <source>
        <dbReference type="Proteomes" id="UP000230233"/>
    </source>
</evidence>
<feature type="compositionally biased region" description="Polar residues" evidence="1">
    <location>
        <begin position="176"/>
        <end position="186"/>
    </location>
</feature>
<organism evidence="2 3">
    <name type="scientific">Caenorhabditis nigoni</name>
    <dbReference type="NCBI Taxonomy" id="1611254"/>
    <lineage>
        <taxon>Eukaryota</taxon>
        <taxon>Metazoa</taxon>
        <taxon>Ecdysozoa</taxon>
        <taxon>Nematoda</taxon>
        <taxon>Chromadorea</taxon>
        <taxon>Rhabditida</taxon>
        <taxon>Rhabditina</taxon>
        <taxon>Rhabditomorpha</taxon>
        <taxon>Rhabditoidea</taxon>
        <taxon>Rhabditidae</taxon>
        <taxon>Peloderinae</taxon>
        <taxon>Caenorhabditis</taxon>
    </lineage>
</organism>
<feature type="compositionally biased region" description="Low complexity" evidence="1">
    <location>
        <begin position="235"/>
        <end position="246"/>
    </location>
</feature>
<comment type="caution">
    <text evidence="2">The sequence shown here is derived from an EMBL/GenBank/DDBJ whole genome shotgun (WGS) entry which is preliminary data.</text>
</comment>
<proteinExistence type="predicted"/>
<evidence type="ECO:0000313" key="2">
    <source>
        <dbReference type="EMBL" id="PIC52651.1"/>
    </source>
</evidence>
<dbReference type="Proteomes" id="UP000230233">
    <property type="component" value="Chromosome I"/>
</dbReference>
<gene>
    <name evidence="2" type="primary">Cnig_chr_I.g2667</name>
    <name evidence="2" type="ORF">B9Z55_002667</name>
</gene>
<feature type="region of interest" description="Disordered" evidence="1">
    <location>
        <begin position="231"/>
        <end position="266"/>
    </location>
</feature>
<dbReference type="OrthoDB" id="5874817at2759"/>
<evidence type="ECO:0000256" key="1">
    <source>
        <dbReference type="SAM" id="MobiDB-lite"/>
    </source>
</evidence>
<sequence length="377" mass="42203">MFFRESRDADKPKRVYEVIKPVINDDFDKQMEEIRKQMKSGSNQLQNKMKDLSKGILTATEEAKNKEMEEKRRVTTEKASGAFGKAEVEKARWKANRDAAAEMEYAKIEAEKHLKKKRILIDKPSGETVLNEKAEAPKRTIRRWKPPPPDPNAVIPSFSCGPKEAVKPKPAVVTESGKSSKPSTPTARRKSLASPVPKDTVAAPTVVPAGAIQNIPKSEGAAATRIRNQAAGVGTAAPPTVPSAASPVPPTTVQSVTDSPKPQNRRYNARRKTQEIVNESVVKPKTCRRKKKNPRKAKFTRTDRDADLLLGYEKNSTFEQLEKLFDQAMRNRRPATKFEKIRRMAPSKIFISELTDIDKIYKSSEIRDIIASVNLVY</sequence>
<feature type="region of interest" description="Disordered" evidence="1">
    <location>
        <begin position="61"/>
        <end position="88"/>
    </location>
</feature>
<protein>
    <submittedName>
        <fullName evidence="2">Uncharacterized protein</fullName>
    </submittedName>
</protein>
<accession>A0A2G5VLW0</accession>
<feature type="compositionally biased region" description="Basic and acidic residues" evidence="1">
    <location>
        <begin position="61"/>
        <end position="76"/>
    </location>
</feature>